<comment type="caution">
    <text evidence="6">The sequence shown here is derived from an EMBL/GenBank/DDBJ whole genome shotgun (WGS) entry which is preliminary data.</text>
</comment>
<dbReference type="InterPro" id="IPR000330">
    <property type="entry name" value="SNF2_N"/>
</dbReference>
<dbReference type="CDD" id="cd18793">
    <property type="entry name" value="SF2_C_SNF"/>
    <property type="match status" value="1"/>
</dbReference>
<keyword evidence="3" id="KW-0067">ATP-binding</keyword>
<dbReference type="SMART" id="SM00490">
    <property type="entry name" value="HELICc"/>
    <property type="match status" value="1"/>
</dbReference>
<dbReference type="GO" id="GO:0016787">
    <property type="term" value="F:hydrolase activity"/>
    <property type="evidence" value="ECO:0007669"/>
    <property type="project" value="UniProtKB-KW"/>
</dbReference>
<sequence>MSPRYNVLWRKQTQRKNKTWDGDGKLVIEDDMGVVRDEAGNFLARVKNCSKVIHNGVFRGGSFEFELDGEDTDGEPIIPAKRAASSPQLVVAPKIPKIRSVGLLKRPRLATKSVSDLISKPVKPVSTIRKNTTPLFDPKEENALVMPRPPNCDPESVRDVVVDPILVEKLRPHQRNGVTFLYECLMGFRSFEGHGALLADGMGLGKTLQTITLLWTLLKQNPKPGNQPVARKILICCPVTLVMNWKKEFRKWLGPHRVSILALNGSSGNDKQNIRGFANTNVYHVMIIGYEKMLTVADELEQIKFDVVVCDEGHRLKSGSNKVLKVLETLNIRHRVLLSGTPIQNDLTEFYNVANFVNPGVLGDFKGFQKNYIKPIYRAREANCTNELVLQQGETISRQLIDLTKQFVLRRTIEEITAFLPPRSDYILFAPPTKLQTKLFESLQKTAQFSRILNAAPANDSLQLITTFRKICNSPALLTDDALFSGLCDIDDLRGELSSKVRSAKIILLVKLLKQIYRLQDEKVVLVSNYTQTLDVLEKLMNVLELPFTRLDGATPANLRDKIVSDFNKASWDSSFVFLLSAKSGGMGLNLVGASRLILFDNDWNPSVDLQAMARVHRDGQKRPVHIYRLLTAGCIDEKIFQRQLIKTNLSDKFLDDYNDTNENFFDTSDLKDLFTVSDINSNTHHLLDCKCAGDGQDLEYAEPAKISRELSFISALNYQDPNLEGEKKKQQIRRCLMDYRHFDPLIGSRTGDAVIDGILDSQDKDKPAVSYIFMKN</sequence>
<dbReference type="CDD" id="cd18004">
    <property type="entry name" value="DEXHc_RAD54"/>
    <property type="match status" value="1"/>
</dbReference>
<name>A0A9P8NYV2_9ASCO</name>
<dbReference type="Gene3D" id="3.40.50.300">
    <property type="entry name" value="P-loop containing nucleotide triphosphate hydrolases"/>
    <property type="match status" value="1"/>
</dbReference>
<reference evidence="6" key="1">
    <citation type="journal article" date="2021" name="Open Biol.">
        <title>Shared evolutionary footprints suggest mitochondrial oxidative damage underlies multiple complex I losses in fungi.</title>
        <authorList>
            <person name="Schikora-Tamarit M.A."/>
            <person name="Marcet-Houben M."/>
            <person name="Nosek J."/>
            <person name="Gabaldon T."/>
        </authorList>
    </citation>
    <scope>NUCLEOTIDE SEQUENCE</scope>
    <source>
        <strain evidence="6">CBS6075</strain>
    </source>
</reference>
<dbReference type="PROSITE" id="PS51194">
    <property type="entry name" value="HELICASE_CTER"/>
    <property type="match status" value="1"/>
</dbReference>
<dbReference type="PROSITE" id="PS51192">
    <property type="entry name" value="HELICASE_ATP_BIND_1"/>
    <property type="match status" value="1"/>
</dbReference>
<evidence type="ECO:0008006" key="8">
    <source>
        <dbReference type="Google" id="ProtNLM"/>
    </source>
</evidence>
<dbReference type="AlphaFoldDB" id="A0A9P8NYV2"/>
<dbReference type="EMBL" id="JAEUBE010000414">
    <property type="protein sequence ID" value="KAH3661766.1"/>
    <property type="molecule type" value="Genomic_DNA"/>
</dbReference>
<reference evidence="6" key="2">
    <citation type="submission" date="2021-01" db="EMBL/GenBank/DDBJ databases">
        <authorList>
            <person name="Schikora-Tamarit M.A."/>
        </authorList>
    </citation>
    <scope>NUCLEOTIDE SEQUENCE</scope>
    <source>
        <strain evidence="6">CBS6075</strain>
    </source>
</reference>
<dbReference type="GO" id="GO:0005524">
    <property type="term" value="F:ATP binding"/>
    <property type="evidence" value="ECO:0007669"/>
    <property type="project" value="InterPro"/>
</dbReference>
<dbReference type="SMART" id="SM00487">
    <property type="entry name" value="DEXDc"/>
    <property type="match status" value="1"/>
</dbReference>
<feature type="domain" description="Helicase C-terminal" evidence="5">
    <location>
        <begin position="511"/>
        <end position="666"/>
    </location>
</feature>
<dbReference type="PANTHER" id="PTHR45629:SF7">
    <property type="entry name" value="DNA EXCISION REPAIR PROTEIN ERCC-6-RELATED"/>
    <property type="match status" value="1"/>
</dbReference>
<dbReference type="GO" id="GO:0015616">
    <property type="term" value="F:DNA translocase activity"/>
    <property type="evidence" value="ECO:0007669"/>
    <property type="project" value="TreeGrafter"/>
</dbReference>
<evidence type="ECO:0000256" key="2">
    <source>
        <dbReference type="ARBA" id="ARBA00022801"/>
    </source>
</evidence>
<organism evidence="6 7">
    <name type="scientific">Ogataea philodendri</name>
    <dbReference type="NCBI Taxonomy" id="1378263"/>
    <lineage>
        <taxon>Eukaryota</taxon>
        <taxon>Fungi</taxon>
        <taxon>Dikarya</taxon>
        <taxon>Ascomycota</taxon>
        <taxon>Saccharomycotina</taxon>
        <taxon>Pichiomycetes</taxon>
        <taxon>Pichiales</taxon>
        <taxon>Pichiaceae</taxon>
        <taxon>Ogataea</taxon>
    </lineage>
</organism>
<feature type="domain" description="Helicase ATP-binding" evidence="4">
    <location>
        <begin position="187"/>
        <end position="360"/>
    </location>
</feature>
<keyword evidence="7" id="KW-1185">Reference proteome</keyword>
<dbReference type="GO" id="GO:0005634">
    <property type="term" value="C:nucleus"/>
    <property type="evidence" value="ECO:0007669"/>
    <property type="project" value="TreeGrafter"/>
</dbReference>
<dbReference type="FunFam" id="3.40.50.10810:FF:000020">
    <property type="entry name" value="DNA repair and recombination protein RAD54B"/>
    <property type="match status" value="1"/>
</dbReference>
<dbReference type="InterPro" id="IPR049730">
    <property type="entry name" value="SNF2/RAD54-like_C"/>
</dbReference>
<dbReference type="SUPFAM" id="SSF52540">
    <property type="entry name" value="P-loop containing nucleoside triphosphate hydrolases"/>
    <property type="match status" value="2"/>
</dbReference>
<gene>
    <name evidence="6" type="ORF">OGAPHI_005944</name>
</gene>
<dbReference type="InterPro" id="IPR014001">
    <property type="entry name" value="Helicase_ATP-bd"/>
</dbReference>
<evidence type="ECO:0000256" key="3">
    <source>
        <dbReference type="ARBA" id="ARBA00022840"/>
    </source>
</evidence>
<dbReference type="Pfam" id="PF00176">
    <property type="entry name" value="SNF2-rel_dom"/>
    <property type="match status" value="1"/>
</dbReference>
<proteinExistence type="predicted"/>
<dbReference type="InterPro" id="IPR027417">
    <property type="entry name" value="P-loop_NTPase"/>
</dbReference>
<accession>A0A9P8NYV2</accession>
<dbReference type="GO" id="GO:0007131">
    <property type="term" value="P:reciprocal meiotic recombination"/>
    <property type="evidence" value="ECO:0007669"/>
    <property type="project" value="TreeGrafter"/>
</dbReference>
<keyword evidence="2" id="KW-0378">Hydrolase</keyword>
<dbReference type="RefSeq" id="XP_046058870.1">
    <property type="nucleotide sequence ID" value="XM_046207180.1"/>
</dbReference>
<dbReference type="OrthoDB" id="413460at2759"/>
<dbReference type="InterPro" id="IPR038718">
    <property type="entry name" value="SNF2-like_sf"/>
</dbReference>
<evidence type="ECO:0000313" key="6">
    <source>
        <dbReference type="EMBL" id="KAH3661766.1"/>
    </source>
</evidence>
<dbReference type="Pfam" id="PF00271">
    <property type="entry name" value="Helicase_C"/>
    <property type="match status" value="1"/>
</dbReference>
<dbReference type="Proteomes" id="UP000769157">
    <property type="component" value="Unassembled WGS sequence"/>
</dbReference>
<dbReference type="InterPro" id="IPR001650">
    <property type="entry name" value="Helicase_C-like"/>
</dbReference>
<evidence type="ECO:0000259" key="4">
    <source>
        <dbReference type="PROSITE" id="PS51192"/>
    </source>
</evidence>
<protein>
    <recommendedName>
        <fullName evidence="8">DNA-dependent ATPase</fullName>
    </recommendedName>
</protein>
<dbReference type="InterPro" id="IPR050496">
    <property type="entry name" value="SNF2_RAD54_helicase_repair"/>
</dbReference>
<dbReference type="Gene3D" id="3.40.50.10810">
    <property type="entry name" value="Tandem AAA-ATPase domain"/>
    <property type="match status" value="1"/>
</dbReference>
<dbReference type="Gene3D" id="1.20.120.850">
    <property type="entry name" value="SWI2/SNF2 ATPases, N-terminal domain"/>
    <property type="match status" value="1"/>
</dbReference>
<dbReference type="GO" id="GO:0000724">
    <property type="term" value="P:double-strand break repair via homologous recombination"/>
    <property type="evidence" value="ECO:0007669"/>
    <property type="project" value="TreeGrafter"/>
</dbReference>
<evidence type="ECO:0000259" key="5">
    <source>
        <dbReference type="PROSITE" id="PS51194"/>
    </source>
</evidence>
<dbReference type="GeneID" id="70237908"/>
<evidence type="ECO:0000313" key="7">
    <source>
        <dbReference type="Proteomes" id="UP000769157"/>
    </source>
</evidence>
<evidence type="ECO:0000256" key="1">
    <source>
        <dbReference type="ARBA" id="ARBA00022741"/>
    </source>
</evidence>
<dbReference type="PANTHER" id="PTHR45629">
    <property type="entry name" value="SNF2/RAD54 FAMILY MEMBER"/>
    <property type="match status" value="1"/>
</dbReference>
<keyword evidence="1" id="KW-0547">Nucleotide-binding</keyword>